<evidence type="ECO:0000256" key="1">
    <source>
        <dbReference type="SAM" id="MobiDB-lite"/>
    </source>
</evidence>
<dbReference type="Gene3D" id="3.40.50.720">
    <property type="entry name" value="NAD(P)-binding Rossmann-like Domain"/>
    <property type="match status" value="1"/>
</dbReference>
<dbReference type="AlphaFoldDB" id="A0A2A8CU04"/>
<dbReference type="Gene3D" id="3.40.50.150">
    <property type="entry name" value="Vaccinia Virus protein VP39"/>
    <property type="match status" value="1"/>
</dbReference>
<dbReference type="RefSeq" id="WP_098078846.1">
    <property type="nucleotide sequence ID" value="NZ_PDEQ01000011.1"/>
</dbReference>
<dbReference type="GO" id="GO:0032259">
    <property type="term" value="P:methylation"/>
    <property type="evidence" value="ECO:0007669"/>
    <property type="project" value="UniProtKB-KW"/>
</dbReference>
<organism evidence="4 5">
    <name type="scientific">Longibacter salinarum</name>
    <dbReference type="NCBI Taxonomy" id="1850348"/>
    <lineage>
        <taxon>Bacteria</taxon>
        <taxon>Pseudomonadati</taxon>
        <taxon>Rhodothermota</taxon>
        <taxon>Rhodothermia</taxon>
        <taxon>Rhodothermales</taxon>
        <taxon>Salisaetaceae</taxon>
        <taxon>Longibacter</taxon>
    </lineage>
</organism>
<dbReference type="Gene3D" id="6.10.250.3100">
    <property type="match status" value="1"/>
</dbReference>
<reference evidence="4 5" key="1">
    <citation type="submission" date="2017-10" db="EMBL/GenBank/DDBJ databases">
        <title>Draft genome of Longibacter Salinarum.</title>
        <authorList>
            <person name="Goh K.M."/>
            <person name="Shamsir M.S."/>
            <person name="Lim S.W."/>
        </authorList>
    </citation>
    <scope>NUCLEOTIDE SEQUENCE [LARGE SCALE GENOMIC DNA]</scope>
    <source>
        <strain evidence="4 5">KCTC 52045</strain>
    </source>
</reference>
<dbReference type="InterPro" id="IPR013691">
    <property type="entry name" value="MeTrfase_14"/>
</dbReference>
<feature type="domain" description="Methyltransferase putative zinc binding" evidence="2">
    <location>
        <begin position="17"/>
        <end position="78"/>
    </location>
</feature>
<dbReference type="InterPro" id="IPR038576">
    <property type="entry name" value="Methyltransf_Zn-bd_dom_put_sf"/>
</dbReference>
<dbReference type="SUPFAM" id="SSF53335">
    <property type="entry name" value="S-adenosyl-L-methionine-dependent methyltransferases"/>
    <property type="match status" value="1"/>
</dbReference>
<dbReference type="InterPro" id="IPR029063">
    <property type="entry name" value="SAM-dependent_MTases_sf"/>
</dbReference>
<dbReference type="Gene3D" id="6.20.50.110">
    <property type="entry name" value="Methyltransferase, zinc-binding domain"/>
    <property type="match status" value="1"/>
</dbReference>
<keyword evidence="4" id="KW-0489">Methyltransferase</keyword>
<evidence type="ECO:0000313" key="4">
    <source>
        <dbReference type="EMBL" id="PEN11217.1"/>
    </source>
</evidence>
<dbReference type="Pfam" id="PF08484">
    <property type="entry name" value="Methyltransf_14"/>
    <property type="match status" value="1"/>
</dbReference>
<feature type="domain" description="C-methyltransferase" evidence="3">
    <location>
        <begin position="258"/>
        <end position="413"/>
    </location>
</feature>
<keyword evidence="5" id="KW-1185">Reference proteome</keyword>
<feature type="region of interest" description="Disordered" evidence="1">
    <location>
        <begin position="419"/>
        <end position="444"/>
    </location>
</feature>
<dbReference type="PANTHER" id="PTHR43861:SF5">
    <property type="entry name" value="BLL5978 PROTEIN"/>
    <property type="match status" value="1"/>
</dbReference>
<dbReference type="OrthoDB" id="9815644at2"/>
<proteinExistence type="predicted"/>
<dbReference type="InterPro" id="IPR013630">
    <property type="entry name" value="Methyltransf_Zn-bd_dom_put"/>
</dbReference>
<evidence type="ECO:0000259" key="2">
    <source>
        <dbReference type="Pfam" id="PF08421"/>
    </source>
</evidence>
<dbReference type="EMBL" id="PDEQ01000011">
    <property type="protein sequence ID" value="PEN11217.1"/>
    <property type="molecule type" value="Genomic_DNA"/>
</dbReference>
<evidence type="ECO:0000259" key="3">
    <source>
        <dbReference type="Pfam" id="PF08484"/>
    </source>
</evidence>
<evidence type="ECO:0000313" key="5">
    <source>
        <dbReference type="Proteomes" id="UP000220102"/>
    </source>
</evidence>
<keyword evidence="4" id="KW-0808">Transferase</keyword>
<accession>A0A2A8CU04</accession>
<dbReference type="Proteomes" id="UP000220102">
    <property type="component" value="Unassembled WGS sequence"/>
</dbReference>
<gene>
    <name evidence="4" type="ORF">CRI94_16680</name>
</gene>
<dbReference type="GO" id="GO:0008168">
    <property type="term" value="F:methyltransferase activity"/>
    <property type="evidence" value="ECO:0007669"/>
    <property type="project" value="UniProtKB-KW"/>
</dbReference>
<comment type="caution">
    <text evidence="4">The sequence shown here is derived from an EMBL/GenBank/DDBJ whole genome shotgun (WGS) entry which is preliminary data.</text>
</comment>
<dbReference type="Pfam" id="PF08421">
    <property type="entry name" value="Methyltransf_13"/>
    <property type="match status" value="1"/>
</dbReference>
<sequence length="444" mass="48877">MTDSFSSTSLYTTEAACRSCESAAVEQVLDLGMTPLADRLLTDDTLHEPEPMAPLTLMVCPDCGLAQIHETVDPRVLFSADYPYYSSVSPSLMAHFERSAKRLIQEMELDDDSFVLELASNDGYMLRHFVEDGISVLGIDPAFGPAAKAIERGIPTRCDFFSQDLARSLVSDGIRADLVLANNVLAHVEDLNGFVHGMSMLLKPDGRAVIEVPYVVDLVDHCEFDTIYHQHLCYFSVTALDRLFTRHGLYLNHVERVPIHGGSLRLRVEREEKVDTSVTELLEMEQARGVNTVAFYEAFADRVESIRTELLDILTSLRAEGQRIVGYGAAAKANTLLSYCDIDDGLLDYIVDLSTAKQGCYMSGNHLPIYPPEKLAADAPEYALILAWNFAEEIMTQQSAYRGKGGQFIIPIPDPHIVEGPSTQDLPGATPSGSSVSTTSTRSL</sequence>
<protein>
    <submittedName>
        <fullName evidence="4">Methyltransferase</fullName>
    </submittedName>
</protein>
<dbReference type="Pfam" id="PF13489">
    <property type="entry name" value="Methyltransf_23"/>
    <property type="match status" value="1"/>
</dbReference>
<dbReference type="PANTHER" id="PTHR43861">
    <property type="entry name" value="TRANS-ACONITATE 2-METHYLTRANSFERASE-RELATED"/>
    <property type="match status" value="1"/>
</dbReference>
<feature type="compositionally biased region" description="Low complexity" evidence="1">
    <location>
        <begin position="430"/>
        <end position="444"/>
    </location>
</feature>
<name>A0A2A8CU04_9BACT</name>